<evidence type="ECO:0000313" key="2">
    <source>
        <dbReference type="EMBL" id="CAH2035898.1"/>
    </source>
</evidence>
<sequence length="70" mass="7349">MFIVSSEINGPIISVAGRMPEAAGKTRVTTARHNRTPTRPALPITGETHPRLAGTNQAIGSAPKLESQST</sequence>
<feature type="region of interest" description="Disordered" evidence="1">
    <location>
        <begin position="25"/>
        <end position="70"/>
    </location>
</feature>
<protein>
    <submittedName>
        <fullName evidence="2">Uncharacterized protein</fullName>
    </submittedName>
</protein>
<proteinExistence type="predicted"/>
<keyword evidence="3" id="KW-1185">Reference proteome</keyword>
<reference evidence="2" key="1">
    <citation type="submission" date="2022-03" db="EMBL/GenBank/DDBJ databases">
        <authorList>
            <person name="Martin H S."/>
        </authorList>
    </citation>
    <scope>NUCLEOTIDE SEQUENCE</scope>
</reference>
<dbReference type="EMBL" id="OW152813">
    <property type="protein sequence ID" value="CAH2035898.1"/>
    <property type="molecule type" value="Genomic_DNA"/>
</dbReference>
<dbReference type="Proteomes" id="UP000837857">
    <property type="component" value="Chromosome 1"/>
</dbReference>
<accession>A0ABN8HPI1</accession>
<name>A0ABN8HPI1_9NEOP</name>
<feature type="non-terminal residue" evidence="2">
    <location>
        <position position="1"/>
    </location>
</feature>
<evidence type="ECO:0000313" key="3">
    <source>
        <dbReference type="Proteomes" id="UP000837857"/>
    </source>
</evidence>
<organism evidence="2 3">
    <name type="scientific">Iphiclides podalirius</name>
    <name type="common">scarce swallowtail</name>
    <dbReference type="NCBI Taxonomy" id="110791"/>
    <lineage>
        <taxon>Eukaryota</taxon>
        <taxon>Metazoa</taxon>
        <taxon>Ecdysozoa</taxon>
        <taxon>Arthropoda</taxon>
        <taxon>Hexapoda</taxon>
        <taxon>Insecta</taxon>
        <taxon>Pterygota</taxon>
        <taxon>Neoptera</taxon>
        <taxon>Endopterygota</taxon>
        <taxon>Lepidoptera</taxon>
        <taxon>Glossata</taxon>
        <taxon>Ditrysia</taxon>
        <taxon>Papilionoidea</taxon>
        <taxon>Papilionidae</taxon>
        <taxon>Papilioninae</taxon>
        <taxon>Iphiclides</taxon>
    </lineage>
</organism>
<gene>
    <name evidence="2" type="ORF">IPOD504_LOCUS749</name>
</gene>
<evidence type="ECO:0000256" key="1">
    <source>
        <dbReference type="SAM" id="MobiDB-lite"/>
    </source>
</evidence>